<feature type="compositionally biased region" description="Low complexity" evidence="1">
    <location>
        <begin position="2629"/>
        <end position="2647"/>
    </location>
</feature>
<proteinExistence type="predicted"/>
<feature type="domain" description="Tyrosine-protein kinase ephrin type A/B receptor-like" evidence="5">
    <location>
        <begin position="483"/>
        <end position="526"/>
    </location>
</feature>
<dbReference type="SUPFAM" id="SSF51197">
    <property type="entry name" value="Clavaminate synthase-like"/>
    <property type="match status" value="1"/>
</dbReference>
<feature type="region of interest" description="Disordered" evidence="1">
    <location>
        <begin position="2595"/>
        <end position="2653"/>
    </location>
</feature>
<protein>
    <submittedName>
        <fullName evidence="7">Calcium ion binding protein</fullName>
    </submittedName>
</protein>
<accession>A0ABR1FSW9</accession>
<keyword evidence="2" id="KW-1133">Transmembrane helix</keyword>
<keyword evidence="2" id="KW-0472">Membrane</keyword>
<evidence type="ECO:0000256" key="1">
    <source>
        <dbReference type="SAM" id="MobiDB-lite"/>
    </source>
</evidence>
<dbReference type="SMART" id="SM00261">
    <property type="entry name" value="FU"/>
    <property type="match status" value="3"/>
</dbReference>
<feature type="compositionally biased region" description="Basic residues" evidence="1">
    <location>
        <begin position="1853"/>
        <end position="1863"/>
    </location>
</feature>
<dbReference type="SUPFAM" id="SSF57184">
    <property type="entry name" value="Growth factor receptor domain"/>
    <property type="match status" value="2"/>
</dbReference>
<dbReference type="Proteomes" id="UP001363151">
    <property type="component" value="Unassembled WGS sequence"/>
</dbReference>
<feature type="transmembrane region" description="Helical" evidence="2">
    <location>
        <begin position="2330"/>
        <end position="2352"/>
    </location>
</feature>
<feature type="compositionally biased region" description="Low complexity" evidence="1">
    <location>
        <begin position="936"/>
        <end position="945"/>
    </location>
</feature>
<dbReference type="InterPro" id="IPR011641">
    <property type="entry name" value="Tyr-kin_ephrin_A/B_rcpt-like"/>
</dbReference>
<keyword evidence="2" id="KW-0812">Transmembrane</keyword>
<feature type="region of interest" description="Disordered" evidence="1">
    <location>
        <begin position="153"/>
        <end position="176"/>
    </location>
</feature>
<feature type="signal peptide" evidence="3">
    <location>
        <begin position="1"/>
        <end position="16"/>
    </location>
</feature>
<dbReference type="EMBL" id="JBBJCI010000248">
    <property type="protein sequence ID" value="KAK7237617.1"/>
    <property type="molecule type" value="Genomic_DNA"/>
</dbReference>
<feature type="compositionally biased region" description="Pro residues" evidence="1">
    <location>
        <begin position="914"/>
        <end position="935"/>
    </location>
</feature>
<feature type="domain" description="Tyrosine-protein kinase ephrin type A/B receptor-like" evidence="5">
    <location>
        <begin position="417"/>
        <end position="464"/>
    </location>
</feature>
<evidence type="ECO:0000256" key="3">
    <source>
        <dbReference type="SAM" id="SignalP"/>
    </source>
</evidence>
<feature type="compositionally biased region" description="Pro residues" evidence="1">
    <location>
        <begin position="636"/>
        <end position="660"/>
    </location>
</feature>
<dbReference type="InterPro" id="IPR002859">
    <property type="entry name" value="PKD/REJ-like"/>
</dbReference>
<feature type="region of interest" description="Disordered" evidence="1">
    <location>
        <begin position="1197"/>
        <end position="1217"/>
    </location>
</feature>
<feature type="transmembrane region" description="Helical" evidence="2">
    <location>
        <begin position="2018"/>
        <end position="2039"/>
    </location>
</feature>
<dbReference type="CDD" id="cd00185">
    <property type="entry name" value="TNFRSF"/>
    <property type="match status" value="2"/>
</dbReference>
<dbReference type="Pfam" id="PF08007">
    <property type="entry name" value="JmjC_2"/>
    <property type="match status" value="1"/>
</dbReference>
<feature type="transmembrane region" description="Helical" evidence="2">
    <location>
        <begin position="2285"/>
        <end position="2307"/>
    </location>
</feature>
<feature type="compositionally biased region" description="Low complexity" evidence="1">
    <location>
        <begin position="884"/>
        <end position="913"/>
    </location>
</feature>
<evidence type="ECO:0000259" key="5">
    <source>
        <dbReference type="Pfam" id="PF07699"/>
    </source>
</evidence>
<evidence type="ECO:0000313" key="8">
    <source>
        <dbReference type="Proteomes" id="UP001363151"/>
    </source>
</evidence>
<dbReference type="InterPro" id="IPR006212">
    <property type="entry name" value="Furin_repeat"/>
</dbReference>
<evidence type="ECO:0000259" key="6">
    <source>
        <dbReference type="Pfam" id="PF08007"/>
    </source>
</evidence>
<gene>
    <name evidence="7" type="ORF">SO694_000980104</name>
</gene>
<keyword evidence="3" id="KW-0732">Signal</keyword>
<feature type="domain" description="PKD/REJ-like" evidence="4">
    <location>
        <begin position="1328"/>
        <end position="1392"/>
    </location>
</feature>
<dbReference type="SMART" id="SM01411">
    <property type="entry name" value="Ephrin_rec_like"/>
    <property type="match status" value="6"/>
</dbReference>
<sequence length="2668" mass="277657">MARWLLCCAAVAAAAARVVEDGASRRAASGLAGLNGTWLRDAMDDGSRFVVRGASYGSTAAARSSLLETLTRPFHDKWFEPHASLRGDGARAAARRARRRARRRRAAPRLSAVLRLETLGRGAADARAAAAAAALLPPGVFDRAARHGARLRVGAGQEKSDSSSLQHESAPGAAALANHTDVTDVLVVQLRGSKAWRVCGRAQPSVVDGKLDTCATYAGPEMADIVDCDDLVLDAGDALFVPRRSVHAARASEHGSAHLTLGFKASADGPCAADRRRRLSCDSYVSRCPANYYSATGYYTGTGCTGCDEYSCDFLGAWCDQTCMEEGYDCDGDESCDYNCPTCTGCEACAAGEYSGAGATYCFYCPAGSISSAGSNCYDCPAGYYSPVDGSASCSACGAGTYNNGAGYAYCSNCPAGSYSSAAATICAACPFGTYQDSAGQASCLSCAAGKYSAAFGAFFCSTCAAGAYSAAGAASCTACPAGTYSSLSSATCADCPAGSYGSTTGAASCDPCAVGTYAAAAGATSCVACPAGSYADAAGASECALCPAGTYSSTAASTCANCPTGTYSETAGLTWRGDCALCPAGRAASTEGRTSCEDCLPSTYSHAGASECADCPAGTYSENFGSGECETKMPTPEPTEPPTPAPTPSPSPWPTPVPGDPSGIPFACARVALSTPTAAPSMAPTETNYFGCDEATWTPHSDAVSFGNCVVFAASAAGANLAAGVTSAGVVFDVGTKGRLDIGATHEGDALSGEEMLAATLFGGLVVFWSRAAAAASGAADHVSVSFVHTGWGLDPASWAGYDTVASLDAPGWTAGVPCEMRLAWDPAAGELELEFDVDGTASAHVLPLDPAWGFGGVSFGTAGLGGVTTFAPVAYAGALPRPTASPTSTFAPTTASPTTSVPTDAPTLRPTTPGPTPRPTPWPTPVPGNPTAPPSTAAPSRAPTPTPCDAVRWRALLEPEPALASATFSATGAEVDVVFDAPTDRAGAATGAPFPCGDVLDFAGAADAPATGPGDASVSADATAALDLVAGSPVALVAGVVKRACVEGARECFEAAAASATATGLPDDPIAPLRRVGVTVAAVCEGLILDASRSTGGGGRGLAYAWAVAADPPLAGGDNATVARFAKRFAPSRPAARGATLVADSSELEALTGAGVDRLLVDVSATNFLGAAGAADTFAVTLGVDMPPALSVVGGARARRGGPRRSASTPRPWRPVLPPTRFALDAGAAYELTVTATDAAGAVDASTTVLIDVVRSGVVAKIDGGDRVVSLSEGGAAGQLADGGALGDWATTALDVATAAARGARPHSLVVPGAALVAGAGVRVFELRAAVDGVPREGRASVSFVSARPPSHGSLAVAPARGVALETPFALSTRDWISEDLPLVYSWTVVDGVHGDATTLKAATRAAVRVRVDATALRGAGLRDAASERLALAAAYAAPETVYQTVVAASAAARNDSLLLGSLAGALGAVVAAMDDDVDLVAQAAAALKEPLLYDALDGGAARGSLETARRLARTSATVGVGATAAGDLALSLSALLGSPLFGNGSNASDVARRRLEGADRGEFAGNSSAALVEAAVDDLARAALQGRVPDEAPYAVTTKNLDVKAAKVYAAQTGDAPRTLTLDGSQSGVELPPDFESGGDVDVWVAEVFVDVYDEAAPPPRKNQSALLSPSLQVGVEAAAARDGPAPKQAVKVKIRAFDNRTVQTKKPPKPVELRCPCDYVGRVNYTCDDGAVFENECNGTESVLAVQCATTATVCESWNSDTGRWLASCAPFATNASGVVGCACDLDLNSRAAFALRNDYAGSLEAYTSSFRGAPALRRARVMLLALAAGFGGCLVLSAVCAARDKHDAKQRHRKKKRFEVRSPRAKPGGAPPRPEGKEDESIFQESLAQLKLFASTRSSWKRAWKLIKIGHPVLNILTEYSEHASRVARLWKFGFEMLVFMSGVALATNLHYPDPGCEDQRVPSECLKFHNLQFKIPGVYTSAERDMCEWDACSRSCVFHEPGASEAQSFEHYLTIGLTLAVILPMILIIDVCFEHYLISGVPEALRCCASPDADGGAPPAAEGAPPPAKRVVWDDVDDQSFRKGRRGHRSSVRSPARKAAAKHFKGPRRLVRSCFRFFAAQEHRAELAAVKATVKTRLDVVDAERMAPLVADAVVARDDELRAALEQLEGATSLDERRARWVLKQLRIHLMDDWAYVEDRALFETSVAYIIRGRVTAAARWNDEIAAVEGRTAKQTKQLRAAKLMQFERVARLRPLERSIYAMGQNRVADLEAPEGVSAVAYVCAWALVVVIVALNVYYLILTGSDYGPGKTAEWINAVVTSFVLYYLVINPLEILFFTMWLPSLLKEHFSRWRDPTASAQFPFQTKLPASPTFFLAVWHPELHDTRIGKYCLGELEHRADLEGGDLVKTLNRVYREATWKPSVQVRFTLALLSWFLRLPEWGQEVLFEELFAFAPLFADAILGFSFVENSFLVDGGGGAKQTRKGSSFLVIGVLFTVMLMLLVAYYALKVVSAVLFRCFDACLPDRDVEHEPPAPAVAHPSSPKPPKRATAPRKKKMPKKAETKSDASMEGIAMTALALVRPEFDDDAVDLGGSPRARSRSGQVDDDGFCPDTPRSAERFGTARTPPVAARDPRPAARTATRARARRVPKRLTAAAIATDF</sequence>
<feature type="domain" description="JmjC" evidence="6">
    <location>
        <begin position="169"/>
        <end position="266"/>
    </location>
</feature>
<evidence type="ECO:0000313" key="7">
    <source>
        <dbReference type="EMBL" id="KAK7237617.1"/>
    </source>
</evidence>
<feature type="domain" description="Tyrosine-protein kinase ephrin type A/B receptor-like" evidence="5">
    <location>
        <begin position="550"/>
        <end position="600"/>
    </location>
</feature>
<comment type="caution">
    <text evidence="7">The sequence shown here is derived from an EMBL/GenBank/DDBJ whole genome shotgun (WGS) entry which is preliminary data.</text>
</comment>
<feature type="region of interest" description="Disordered" evidence="1">
    <location>
        <begin position="2539"/>
        <end position="2574"/>
    </location>
</feature>
<feature type="compositionally biased region" description="Basic residues" evidence="1">
    <location>
        <begin position="2552"/>
        <end position="2565"/>
    </location>
</feature>
<reference evidence="7 8" key="1">
    <citation type="submission" date="2024-03" db="EMBL/GenBank/DDBJ databases">
        <title>Aureococcus anophagefferens CCMP1851 and Kratosvirus quantuckense: Draft genome of a second virus-susceptible host strain in the model system.</title>
        <authorList>
            <person name="Chase E."/>
            <person name="Truchon A.R."/>
            <person name="Schepens W."/>
            <person name="Wilhelm S.W."/>
        </authorList>
    </citation>
    <scope>NUCLEOTIDE SEQUENCE [LARGE SCALE GENOMIC DNA]</scope>
    <source>
        <strain evidence="7 8">CCMP1851</strain>
    </source>
</reference>
<feature type="region of interest" description="Disordered" evidence="1">
    <location>
        <begin position="627"/>
        <end position="661"/>
    </location>
</feature>
<dbReference type="Pfam" id="PF02010">
    <property type="entry name" value="REJ"/>
    <property type="match status" value="1"/>
</dbReference>
<feature type="region of interest" description="Disordered" evidence="1">
    <location>
        <begin position="1852"/>
        <end position="1885"/>
    </location>
</feature>
<feature type="transmembrane region" description="Helical" evidence="2">
    <location>
        <begin position="1826"/>
        <end position="1847"/>
    </location>
</feature>
<name>A0ABR1FSW9_AURAN</name>
<feature type="region of interest" description="Disordered" evidence="1">
    <location>
        <begin position="884"/>
        <end position="949"/>
    </location>
</feature>
<dbReference type="InterPro" id="IPR009030">
    <property type="entry name" value="Growth_fac_rcpt_cys_sf"/>
</dbReference>
<dbReference type="InterPro" id="IPR003347">
    <property type="entry name" value="JmjC_dom"/>
</dbReference>
<organism evidence="7 8">
    <name type="scientific">Aureococcus anophagefferens</name>
    <name type="common">Harmful bloom alga</name>
    <dbReference type="NCBI Taxonomy" id="44056"/>
    <lineage>
        <taxon>Eukaryota</taxon>
        <taxon>Sar</taxon>
        <taxon>Stramenopiles</taxon>
        <taxon>Ochrophyta</taxon>
        <taxon>Pelagophyceae</taxon>
        <taxon>Pelagomonadales</taxon>
        <taxon>Pelagomonadaceae</taxon>
        <taxon>Aureococcus</taxon>
    </lineage>
</organism>
<evidence type="ECO:0000256" key="2">
    <source>
        <dbReference type="SAM" id="Phobius"/>
    </source>
</evidence>
<dbReference type="Pfam" id="PF07699">
    <property type="entry name" value="Ephrin_rec_like"/>
    <property type="match status" value="3"/>
</dbReference>
<keyword evidence="8" id="KW-1185">Reference proteome</keyword>
<dbReference type="PANTHER" id="PTHR46967">
    <property type="entry name" value="INSULIN-LIKE GROWTH FACTOR BINDING PROTEIN,N-TERMINAL"/>
    <property type="match status" value="1"/>
</dbReference>
<dbReference type="Gene3D" id="2.10.50.10">
    <property type="entry name" value="Tumor Necrosis Factor Receptor, subunit A, domain 2"/>
    <property type="match status" value="5"/>
</dbReference>
<dbReference type="PANTHER" id="PTHR46967:SF2">
    <property type="entry name" value="SUSHI, VON WILLEBRAND FACTOR TYPE A, EGF AND PENTRAXIN DOMAIN-CONTAINING PROTEIN 1-LIKE"/>
    <property type="match status" value="1"/>
</dbReference>
<feature type="transmembrane region" description="Helical" evidence="2">
    <location>
        <begin position="2495"/>
        <end position="2515"/>
    </location>
</feature>
<feature type="chain" id="PRO_5047246395" evidence="3">
    <location>
        <begin position="17"/>
        <end position="2668"/>
    </location>
</feature>
<dbReference type="Gene3D" id="2.60.120.650">
    <property type="entry name" value="Cupin"/>
    <property type="match status" value="1"/>
</dbReference>
<evidence type="ECO:0000259" key="4">
    <source>
        <dbReference type="Pfam" id="PF02010"/>
    </source>
</evidence>